<reference evidence="4" key="1">
    <citation type="submission" date="2016-10" db="EMBL/GenBank/DDBJ databases">
        <authorList>
            <person name="Varghese N."/>
            <person name="Submissions S."/>
        </authorList>
    </citation>
    <scope>NUCLEOTIDE SEQUENCE [LARGE SCALE GENOMIC DNA]</scope>
    <source>
        <strain evidence="4">DSM 26879</strain>
    </source>
</reference>
<keyword evidence="4" id="KW-1185">Reference proteome</keyword>
<sequence>MTRPHANASGPISRIALGLVLGWVVLLLVLFIAIPPRVFTDAGFDSLRFMALVMVVTLPVALVVLADLGLRAQRGLRDENFRMQSALDALRQTRVSQPAPQRPTAPTPAPKPTAPPAPQTKQVTPEPPAPVASALGTIDLIRALNFPDTAEDTEGFAALRAALRDPQARQLVQASQDVLTLLSQDGIYMDDLDAAPANADLWRRFAAGERGAGIADVGGVTDQSALAAVLHRKKSDTIFRDSMLHFLRHFDKMIDSFVPDASDEELLILAQTRSARAFMLLGRAVGTFE</sequence>
<protein>
    <submittedName>
        <fullName evidence="3">Uncharacterized protein</fullName>
    </submittedName>
</protein>
<name>A0A1I6HYP0_9RHOB</name>
<dbReference type="EMBL" id="FOYP01000003">
    <property type="protein sequence ID" value="SFR59330.1"/>
    <property type="molecule type" value="Genomic_DNA"/>
</dbReference>
<evidence type="ECO:0000313" key="4">
    <source>
        <dbReference type="Proteomes" id="UP000199478"/>
    </source>
</evidence>
<feature type="region of interest" description="Disordered" evidence="1">
    <location>
        <begin position="92"/>
        <end position="129"/>
    </location>
</feature>
<dbReference type="AlphaFoldDB" id="A0A1I6HYP0"/>
<dbReference type="STRING" id="390270.SAMN04488005_3108"/>
<evidence type="ECO:0000313" key="3">
    <source>
        <dbReference type="EMBL" id="SFR59330.1"/>
    </source>
</evidence>
<organism evidence="3 4">
    <name type="scientific">Yoonia tamlensis</name>
    <dbReference type="NCBI Taxonomy" id="390270"/>
    <lineage>
        <taxon>Bacteria</taxon>
        <taxon>Pseudomonadati</taxon>
        <taxon>Pseudomonadota</taxon>
        <taxon>Alphaproteobacteria</taxon>
        <taxon>Rhodobacterales</taxon>
        <taxon>Paracoccaceae</taxon>
        <taxon>Yoonia</taxon>
    </lineage>
</organism>
<dbReference type="OrthoDB" id="7833467at2"/>
<feature type="transmembrane region" description="Helical" evidence="2">
    <location>
        <begin position="12"/>
        <end position="34"/>
    </location>
</feature>
<proteinExistence type="predicted"/>
<feature type="transmembrane region" description="Helical" evidence="2">
    <location>
        <begin position="46"/>
        <end position="70"/>
    </location>
</feature>
<keyword evidence="2" id="KW-1133">Transmembrane helix</keyword>
<dbReference type="RefSeq" id="WP_090201691.1">
    <property type="nucleotide sequence ID" value="NZ_FOYP01000003.1"/>
</dbReference>
<keyword evidence="2" id="KW-0472">Membrane</keyword>
<dbReference type="Proteomes" id="UP000199478">
    <property type="component" value="Unassembled WGS sequence"/>
</dbReference>
<accession>A0A1I6HYP0</accession>
<evidence type="ECO:0000256" key="2">
    <source>
        <dbReference type="SAM" id="Phobius"/>
    </source>
</evidence>
<keyword evidence="2" id="KW-0812">Transmembrane</keyword>
<gene>
    <name evidence="3" type="ORF">SAMN04488005_3108</name>
</gene>
<feature type="compositionally biased region" description="Pro residues" evidence="1">
    <location>
        <begin position="100"/>
        <end position="118"/>
    </location>
</feature>
<evidence type="ECO:0000256" key="1">
    <source>
        <dbReference type="SAM" id="MobiDB-lite"/>
    </source>
</evidence>